<dbReference type="PATRIC" id="fig|1274524.3.peg.2227"/>
<accession>M5PDX8</accession>
<proteinExistence type="predicted"/>
<dbReference type="AlphaFoldDB" id="M5PDX8"/>
<protein>
    <submittedName>
        <fullName evidence="1">Uncharacterized protein</fullName>
    </submittedName>
</protein>
<reference evidence="1 2" key="1">
    <citation type="journal article" date="2013" name="Genome Announc.">
        <title>Draft Whole-Genome Sequence of Bacillus sonorensis Strain L12, a Source of Nonribosomal Lipopeptides.</title>
        <authorList>
            <person name="Adimpong D.B."/>
            <person name="Sorensen K.I."/>
            <person name="Nielsen D.S."/>
            <person name="Thorsen L."/>
            <person name="Rasmussen T.B."/>
            <person name="Derkx P.M."/>
            <person name="Jespersen L."/>
        </authorList>
    </citation>
    <scope>NUCLEOTIDE SEQUENCE [LARGE SCALE GENOMIC DNA]</scope>
    <source>
        <strain evidence="1 2">L12</strain>
    </source>
</reference>
<name>M5PDX8_9BACI</name>
<evidence type="ECO:0000313" key="2">
    <source>
        <dbReference type="Proteomes" id="UP000011907"/>
    </source>
</evidence>
<organism evidence="1 2">
    <name type="scientific">Bacillus sonorensis L12</name>
    <dbReference type="NCBI Taxonomy" id="1274524"/>
    <lineage>
        <taxon>Bacteria</taxon>
        <taxon>Bacillati</taxon>
        <taxon>Bacillota</taxon>
        <taxon>Bacilli</taxon>
        <taxon>Bacillales</taxon>
        <taxon>Bacillaceae</taxon>
        <taxon>Bacillus</taxon>
    </lineage>
</organism>
<dbReference type="Proteomes" id="UP000011907">
    <property type="component" value="Unassembled WGS sequence"/>
</dbReference>
<comment type="caution">
    <text evidence="1">The sequence shown here is derived from an EMBL/GenBank/DDBJ whole genome shotgun (WGS) entry which is preliminary data.</text>
</comment>
<gene>
    <name evidence="1" type="ORF">BSONL12_10276</name>
</gene>
<evidence type="ECO:0000313" key="1">
    <source>
        <dbReference type="EMBL" id="EME74167.1"/>
    </source>
</evidence>
<dbReference type="STRING" id="1274524.BSONL12_10276"/>
<dbReference type="EMBL" id="AOFM01000007">
    <property type="protein sequence ID" value="EME74167.1"/>
    <property type="molecule type" value="Genomic_DNA"/>
</dbReference>
<sequence length="63" mass="6517">MMMRVVSFTGGAAGVYAGLRATAKGNASGETPLAQKAIITCLFIIFESSRRLAGAVINKRAGN</sequence>